<evidence type="ECO:0000256" key="4">
    <source>
        <dbReference type="ARBA" id="ARBA00022496"/>
    </source>
</evidence>
<dbReference type="EMBL" id="JACIDX010000002">
    <property type="protein sequence ID" value="MBB3953709.1"/>
    <property type="molecule type" value="Genomic_DNA"/>
</dbReference>
<keyword evidence="17" id="KW-1185">Reference proteome</keyword>
<evidence type="ECO:0000256" key="2">
    <source>
        <dbReference type="ARBA" id="ARBA00022448"/>
    </source>
</evidence>
<dbReference type="SUPFAM" id="SSF56935">
    <property type="entry name" value="Porins"/>
    <property type="match status" value="1"/>
</dbReference>
<dbReference type="Pfam" id="PF00593">
    <property type="entry name" value="TonB_dep_Rec_b-barrel"/>
    <property type="match status" value="1"/>
</dbReference>
<gene>
    <name evidence="16" type="ORF">GGR38_000636</name>
</gene>
<keyword evidence="4" id="KW-0410">Iron transport</keyword>
<evidence type="ECO:0000256" key="12">
    <source>
        <dbReference type="RuleBase" id="RU003357"/>
    </source>
</evidence>
<keyword evidence="7" id="KW-0406">Ion transport</keyword>
<feature type="domain" description="TonB-dependent receptor plug" evidence="15">
    <location>
        <begin position="55"/>
        <end position="161"/>
    </location>
</feature>
<comment type="caution">
    <text evidence="16">The sequence shown here is derived from an EMBL/GenBank/DDBJ whole genome shotgun (WGS) entry which is preliminary data.</text>
</comment>
<evidence type="ECO:0000256" key="8">
    <source>
        <dbReference type="ARBA" id="ARBA00023077"/>
    </source>
</evidence>
<dbReference type="Proteomes" id="UP000548867">
    <property type="component" value="Unassembled WGS sequence"/>
</dbReference>
<dbReference type="PANTHER" id="PTHR32552:SF81">
    <property type="entry name" value="TONB-DEPENDENT OUTER MEMBRANE RECEPTOR"/>
    <property type="match status" value="1"/>
</dbReference>
<evidence type="ECO:0000256" key="9">
    <source>
        <dbReference type="ARBA" id="ARBA00023136"/>
    </source>
</evidence>
<keyword evidence="10 11" id="KW-0998">Cell outer membrane</keyword>
<dbReference type="InterPro" id="IPR039426">
    <property type="entry name" value="TonB-dep_rcpt-like"/>
</dbReference>
<keyword evidence="2 11" id="KW-0813">Transport</keyword>
<keyword evidence="5 11" id="KW-0812">Transmembrane</keyword>
<dbReference type="AlphaFoldDB" id="A0A7W6G4I9"/>
<sequence length="764" mass="83598">MKKNWLAAISSNLTIALCLQAAPAMAQNSATQTVGAQPAGLGEIVVTAEKRKSTEQKTAIAMSVLTPETLARNGVGSVADLTAVAPSVSFAQAGPATIISVRGVSSRDTSEIGDPAVSISIDGFNLQRALGLNASMFDLERVEVLRGPQGTLLGRNATGGAINIVTAKPKPGDLSAYLGVEAGNYRMHNVKGMINVPVNDWITLRAAFQLRDHDGYRNNAPSANADDEHSRSARLHVLMKPTDRFSLLLTGEYSDFDGVGTATQAIPWVLYTAANVPAGYAVGDVDLGVPPRGNAKDFPMPAGSFLRTKAWNFRAQADYDFTFATLTYQGGYRRFKIDRRTTLGGAYGTNRQNFTFGQRENLPSWNHELRLSSNSKGPLKWQFGGFYFKESNNLTTQFQDFPGQDSISGTPFLIQNYVYPDIVAEAKAAFGQVSYELIPGLTAEAGARYSKDDKHRIGYNTVTNVTTYLNTKCYLTNSCVMVTTPQNSTASSSKTTWHAALNYQATPRNLIYAKFDTGYKAGGFTDLAAYNPESITAYEIGAKNRFLGNRLQLNLSAYLYNYTDQQVSQTVTNSNGAVATLVLNAGSSRYKGVELDALFDPTPDDHFNAYVAYQDARFTNFAAAVSGQLARAAAAEGKLVGANWQLDGKRPPQAPVWTVNLGYEHDFHVFGGRLTPRFQTHIESESYFTFYNFASDRQDSYHRSDIIVTYKHEPANWTLSAFVRNLEDTVVLSSASAPTSATYQTYREQYQAPRTYGASFTYNW</sequence>
<keyword evidence="16" id="KW-0675">Receptor</keyword>
<name>A0A7W6G4I9_9SPHN</name>
<dbReference type="Pfam" id="PF07715">
    <property type="entry name" value="Plug"/>
    <property type="match status" value="1"/>
</dbReference>
<organism evidence="16 17">
    <name type="scientific">Novosphingobium sediminicola</name>
    <dbReference type="NCBI Taxonomy" id="563162"/>
    <lineage>
        <taxon>Bacteria</taxon>
        <taxon>Pseudomonadati</taxon>
        <taxon>Pseudomonadota</taxon>
        <taxon>Alphaproteobacteria</taxon>
        <taxon>Sphingomonadales</taxon>
        <taxon>Sphingomonadaceae</taxon>
        <taxon>Novosphingobium</taxon>
    </lineage>
</organism>
<evidence type="ECO:0000256" key="11">
    <source>
        <dbReference type="PROSITE-ProRule" id="PRU01360"/>
    </source>
</evidence>
<dbReference type="InterPro" id="IPR012910">
    <property type="entry name" value="Plug_dom"/>
</dbReference>
<dbReference type="PANTHER" id="PTHR32552">
    <property type="entry name" value="FERRICHROME IRON RECEPTOR-RELATED"/>
    <property type="match status" value="1"/>
</dbReference>
<reference evidence="16 17" key="1">
    <citation type="submission" date="2020-08" db="EMBL/GenBank/DDBJ databases">
        <title>Genomic Encyclopedia of Type Strains, Phase IV (KMG-IV): sequencing the most valuable type-strain genomes for metagenomic binning, comparative biology and taxonomic classification.</title>
        <authorList>
            <person name="Goeker M."/>
        </authorList>
    </citation>
    <scope>NUCLEOTIDE SEQUENCE [LARGE SCALE GENOMIC DNA]</scope>
    <source>
        <strain evidence="16 17">DSM 27057</strain>
    </source>
</reference>
<dbReference type="GO" id="GO:0006826">
    <property type="term" value="P:iron ion transport"/>
    <property type="evidence" value="ECO:0007669"/>
    <property type="project" value="UniProtKB-KW"/>
</dbReference>
<dbReference type="Gene3D" id="2.40.170.20">
    <property type="entry name" value="TonB-dependent receptor, beta-barrel domain"/>
    <property type="match status" value="1"/>
</dbReference>
<keyword evidence="13" id="KW-0732">Signal</keyword>
<evidence type="ECO:0000259" key="14">
    <source>
        <dbReference type="Pfam" id="PF00593"/>
    </source>
</evidence>
<keyword evidence="6" id="KW-0408">Iron</keyword>
<evidence type="ECO:0000256" key="1">
    <source>
        <dbReference type="ARBA" id="ARBA00004571"/>
    </source>
</evidence>
<protein>
    <submittedName>
        <fullName evidence="16">Iron complex outermembrane receptor protein</fullName>
    </submittedName>
</protein>
<comment type="subcellular location">
    <subcellularLocation>
        <location evidence="1 11">Cell outer membrane</location>
        <topology evidence="1 11">Multi-pass membrane protein</topology>
    </subcellularLocation>
</comment>
<evidence type="ECO:0000313" key="17">
    <source>
        <dbReference type="Proteomes" id="UP000548867"/>
    </source>
</evidence>
<feature type="domain" description="TonB-dependent receptor-like beta-barrel" evidence="14">
    <location>
        <begin position="285"/>
        <end position="726"/>
    </location>
</feature>
<dbReference type="RefSeq" id="WP_183622569.1">
    <property type="nucleotide sequence ID" value="NZ_JACIDX010000002.1"/>
</dbReference>
<evidence type="ECO:0000256" key="13">
    <source>
        <dbReference type="SAM" id="SignalP"/>
    </source>
</evidence>
<evidence type="ECO:0000256" key="10">
    <source>
        <dbReference type="ARBA" id="ARBA00023237"/>
    </source>
</evidence>
<feature type="chain" id="PRO_5030780174" evidence="13">
    <location>
        <begin position="27"/>
        <end position="764"/>
    </location>
</feature>
<evidence type="ECO:0000256" key="7">
    <source>
        <dbReference type="ARBA" id="ARBA00023065"/>
    </source>
</evidence>
<accession>A0A7W6G4I9</accession>
<dbReference type="InterPro" id="IPR036942">
    <property type="entry name" value="Beta-barrel_TonB_sf"/>
</dbReference>
<dbReference type="PROSITE" id="PS52016">
    <property type="entry name" value="TONB_DEPENDENT_REC_3"/>
    <property type="match status" value="1"/>
</dbReference>
<dbReference type="InterPro" id="IPR000531">
    <property type="entry name" value="Beta-barrel_TonB"/>
</dbReference>
<evidence type="ECO:0000256" key="3">
    <source>
        <dbReference type="ARBA" id="ARBA00022452"/>
    </source>
</evidence>
<evidence type="ECO:0000259" key="15">
    <source>
        <dbReference type="Pfam" id="PF07715"/>
    </source>
</evidence>
<keyword evidence="8 12" id="KW-0798">TonB box</keyword>
<keyword evidence="9 11" id="KW-0472">Membrane</keyword>
<feature type="signal peptide" evidence="13">
    <location>
        <begin position="1"/>
        <end position="26"/>
    </location>
</feature>
<comment type="similarity">
    <text evidence="11 12">Belongs to the TonB-dependent receptor family.</text>
</comment>
<evidence type="ECO:0000313" key="16">
    <source>
        <dbReference type="EMBL" id="MBB3953709.1"/>
    </source>
</evidence>
<evidence type="ECO:0000256" key="5">
    <source>
        <dbReference type="ARBA" id="ARBA00022692"/>
    </source>
</evidence>
<keyword evidence="3 11" id="KW-1134">Transmembrane beta strand</keyword>
<proteinExistence type="inferred from homology"/>
<evidence type="ECO:0000256" key="6">
    <source>
        <dbReference type="ARBA" id="ARBA00023004"/>
    </source>
</evidence>
<dbReference type="GO" id="GO:0009279">
    <property type="term" value="C:cell outer membrane"/>
    <property type="evidence" value="ECO:0007669"/>
    <property type="project" value="UniProtKB-SubCell"/>
</dbReference>